<dbReference type="InterPro" id="IPR004360">
    <property type="entry name" value="Glyas_Fos-R_dOase_dom"/>
</dbReference>
<gene>
    <name evidence="2" type="ORF">CYMTET_45059</name>
</gene>
<protein>
    <recommendedName>
        <fullName evidence="1">Glyoxalase/fosfomycin resistance/dioxygenase domain-containing protein</fullName>
    </recommendedName>
</protein>
<dbReference type="SUPFAM" id="SSF54593">
    <property type="entry name" value="Glyoxalase/Bleomycin resistance protein/Dihydroxybiphenyl dioxygenase"/>
    <property type="match status" value="1"/>
</dbReference>
<organism evidence="2 3">
    <name type="scientific">Cymbomonas tetramitiformis</name>
    <dbReference type="NCBI Taxonomy" id="36881"/>
    <lineage>
        <taxon>Eukaryota</taxon>
        <taxon>Viridiplantae</taxon>
        <taxon>Chlorophyta</taxon>
        <taxon>Pyramimonadophyceae</taxon>
        <taxon>Pyramimonadales</taxon>
        <taxon>Pyramimonadaceae</taxon>
        <taxon>Cymbomonas</taxon>
    </lineage>
</organism>
<dbReference type="CDD" id="cd06587">
    <property type="entry name" value="VOC"/>
    <property type="match status" value="1"/>
</dbReference>
<dbReference type="AlphaFoldDB" id="A0AAE0C0T0"/>
<accession>A0AAE0C0T0</accession>
<sequence length="163" mass="18263">MGAALRCSKRKVEGISDQHQVNTERDKMQQGNLWESISAVTLGVDDMREAVKFYGKLGLHPSFGGADDLFTSLPLRQINGRAVEPTTYINLYEVEDKPDGVGRSIFYVSDVDAMYELALAEGLQPVFAPRDAAWAPTLEERDLRHTITSQKADRHQCVNLTFF</sequence>
<evidence type="ECO:0000313" key="2">
    <source>
        <dbReference type="EMBL" id="KAK3245370.1"/>
    </source>
</evidence>
<dbReference type="EMBL" id="LGRX02030711">
    <property type="protein sequence ID" value="KAK3245370.1"/>
    <property type="molecule type" value="Genomic_DNA"/>
</dbReference>
<proteinExistence type="predicted"/>
<dbReference type="InterPro" id="IPR029068">
    <property type="entry name" value="Glyas_Bleomycin-R_OHBP_Dase"/>
</dbReference>
<keyword evidence="3" id="KW-1185">Reference proteome</keyword>
<comment type="caution">
    <text evidence="2">The sequence shown here is derived from an EMBL/GenBank/DDBJ whole genome shotgun (WGS) entry which is preliminary data.</text>
</comment>
<reference evidence="2 3" key="1">
    <citation type="journal article" date="2015" name="Genome Biol. Evol.">
        <title>Comparative Genomics of a Bacterivorous Green Alga Reveals Evolutionary Causalities and Consequences of Phago-Mixotrophic Mode of Nutrition.</title>
        <authorList>
            <person name="Burns J.A."/>
            <person name="Paasch A."/>
            <person name="Narechania A."/>
            <person name="Kim E."/>
        </authorList>
    </citation>
    <scope>NUCLEOTIDE SEQUENCE [LARGE SCALE GENOMIC DNA]</scope>
    <source>
        <strain evidence="2 3">PLY_AMNH</strain>
    </source>
</reference>
<feature type="domain" description="Glyoxalase/fosfomycin resistance/dioxygenase" evidence="1">
    <location>
        <begin position="37"/>
        <end position="135"/>
    </location>
</feature>
<dbReference type="Gene3D" id="3.10.180.10">
    <property type="entry name" value="2,3-Dihydroxybiphenyl 1,2-Dioxygenase, domain 1"/>
    <property type="match status" value="1"/>
</dbReference>
<dbReference type="Pfam" id="PF00903">
    <property type="entry name" value="Glyoxalase"/>
    <property type="match status" value="1"/>
</dbReference>
<name>A0AAE0C0T0_9CHLO</name>
<evidence type="ECO:0000313" key="3">
    <source>
        <dbReference type="Proteomes" id="UP001190700"/>
    </source>
</evidence>
<dbReference type="Proteomes" id="UP001190700">
    <property type="component" value="Unassembled WGS sequence"/>
</dbReference>
<evidence type="ECO:0000259" key="1">
    <source>
        <dbReference type="Pfam" id="PF00903"/>
    </source>
</evidence>